<proteinExistence type="predicted"/>
<keyword evidence="1" id="KW-0812">Transmembrane</keyword>
<dbReference type="AlphaFoldDB" id="A0A1X0QD48"/>
<keyword evidence="3" id="KW-1185">Reference proteome</keyword>
<keyword evidence="1" id="KW-1133">Transmembrane helix</keyword>
<evidence type="ECO:0000313" key="3">
    <source>
        <dbReference type="Proteomes" id="UP000192356"/>
    </source>
</evidence>
<dbReference type="EMBL" id="LVKB01000016">
    <property type="protein sequence ID" value="ORD97604.1"/>
    <property type="molecule type" value="Genomic_DNA"/>
</dbReference>
<name>A0A1X0QD48_9MICR</name>
<accession>A0A1X0QD48</accession>
<sequence length="113" mass="14035">MTNQHHYYNNNPQLGQQSPFNNQFQFNKLPQQIENERLTCFHMYRMLIKWMTYILIVLFLVLLFFDYLERKGYRAYYTEPFGNVFLIYLYIYLCLYFLYFLLSCCNDNKNIIK</sequence>
<dbReference type="VEuPathDB" id="MicrosporidiaDB:HERIO_514"/>
<gene>
    <name evidence="2" type="ORF">HERIO_514</name>
</gene>
<keyword evidence="1" id="KW-0472">Membrane</keyword>
<organism evidence="2 3">
    <name type="scientific">Hepatospora eriocheir</name>
    <dbReference type="NCBI Taxonomy" id="1081669"/>
    <lineage>
        <taxon>Eukaryota</taxon>
        <taxon>Fungi</taxon>
        <taxon>Fungi incertae sedis</taxon>
        <taxon>Microsporidia</taxon>
        <taxon>Hepatosporidae</taxon>
        <taxon>Hepatospora</taxon>
    </lineage>
</organism>
<protein>
    <recommendedName>
        <fullName evidence="4">Transmembrane protein</fullName>
    </recommendedName>
</protein>
<dbReference type="Proteomes" id="UP000192356">
    <property type="component" value="Unassembled WGS sequence"/>
</dbReference>
<evidence type="ECO:0000256" key="1">
    <source>
        <dbReference type="SAM" id="Phobius"/>
    </source>
</evidence>
<comment type="caution">
    <text evidence="2">The sequence shown here is derived from an EMBL/GenBank/DDBJ whole genome shotgun (WGS) entry which is preliminary data.</text>
</comment>
<evidence type="ECO:0000313" key="2">
    <source>
        <dbReference type="EMBL" id="ORD97604.1"/>
    </source>
</evidence>
<evidence type="ECO:0008006" key="4">
    <source>
        <dbReference type="Google" id="ProtNLM"/>
    </source>
</evidence>
<reference evidence="2 3" key="1">
    <citation type="journal article" date="2017" name="Environ. Microbiol.">
        <title>Decay of the glycolytic pathway and adaptation to intranuclear parasitism within Enterocytozoonidae microsporidia.</title>
        <authorList>
            <person name="Wiredu Boakye D."/>
            <person name="Jaroenlak P."/>
            <person name="Prachumwat A."/>
            <person name="Williams T.A."/>
            <person name="Bateman K.S."/>
            <person name="Itsathitphaisarn O."/>
            <person name="Sritunyalucksana K."/>
            <person name="Paszkiewicz K.H."/>
            <person name="Moore K.A."/>
            <person name="Stentiford G.D."/>
            <person name="Williams B.A."/>
        </authorList>
    </citation>
    <scope>NUCLEOTIDE SEQUENCE [LARGE SCALE GENOMIC DNA]</scope>
    <source>
        <strain evidence="2 3">GB1</strain>
    </source>
</reference>
<feature type="transmembrane region" description="Helical" evidence="1">
    <location>
        <begin position="47"/>
        <end position="65"/>
    </location>
</feature>
<feature type="transmembrane region" description="Helical" evidence="1">
    <location>
        <begin position="85"/>
        <end position="105"/>
    </location>
</feature>